<reference evidence="4" key="1">
    <citation type="submission" date="2018-10" db="EMBL/GenBank/DDBJ databases">
        <title>Hidden diversity of soil giant viruses.</title>
        <authorList>
            <person name="Schulz F."/>
            <person name="Alteio L."/>
            <person name="Goudeau D."/>
            <person name="Ryan E.M."/>
            <person name="Malmstrom R.R."/>
            <person name="Blanchard J."/>
            <person name="Woyke T."/>
        </authorList>
    </citation>
    <scope>NUCLEOTIDE SEQUENCE</scope>
    <source>
        <strain evidence="4">SYV1</strain>
    </source>
</reference>
<feature type="compositionally biased region" description="Polar residues" evidence="2">
    <location>
        <begin position="169"/>
        <end position="178"/>
    </location>
</feature>
<sequence>MSEQNIPPINDAQAYHQSNQSTSSNTDNNDNNNTTSTSTTKKPFNMLVKEDLEKGNCFLKCAKDGFDAVGKMDLSCIKEDADFDRLIQGQVNLLNADTIAKSLDHAFGLIGMIEKIDAFKQDSDQEEDEDINDEESTKEELATYSEQSGDSEDSRQSKHSNHPGDSKDQSTNPSTKTESLPYIDKLKASLPSQFSTFLDQVMPDMETKMNAMMTDTLKNKMLASAEISNLSLEKADLSQLKTFATEILQFDEFKEILKSTLPDITKSILRMFKSNQENQNQSDQSNQANQSSQSNPSGQPSTGVSSHPPCLEDCTILEYICERHWELQSDLSAQITDLYTCILCRGERKGMWIDEEEEEENEGDDLKATTFQCLQISPCNHIFDQQCLTSWRTTHTGCPQCIQNAQNTPGVD</sequence>
<feature type="region of interest" description="Disordered" evidence="2">
    <location>
        <begin position="276"/>
        <end position="307"/>
    </location>
</feature>
<dbReference type="InterPro" id="IPR001841">
    <property type="entry name" value="Znf_RING"/>
</dbReference>
<feature type="compositionally biased region" description="Basic and acidic residues" evidence="2">
    <location>
        <begin position="152"/>
        <end position="168"/>
    </location>
</feature>
<keyword evidence="1" id="KW-0862">Zinc</keyword>
<dbReference type="SUPFAM" id="SSF57850">
    <property type="entry name" value="RING/U-box"/>
    <property type="match status" value="1"/>
</dbReference>
<dbReference type="Gene3D" id="3.30.40.10">
    <property type="entry name" value="Zinc/RING finger domain, C3HC4 (zinc finger)"/>
    <property type="match status" value="1"/>
</dbReference>
<feature type="region of interest" description="Disordered" evidence="2">
    <location>
        <begin position="120"/>
        <end position="178"/>
    </location>
</feature>
<evidence type="ECO:0000313" key="4">
    <source>
        <dbReference type="EMBL" id="AYV86862.1"/>
    </source>
</evidence>
<proteinExistence type="predicted"/>
<dbReference type="EMBL" id="MK072517">
    <property type="protein sequence ID" value="AYV86862.1"/>
    <property type="molecule type" value="Genomic_DNA"/>
</dbReference>
<dbReference type="GO" id="GO:0008270">
    <property type="term" value="F:zinc ion binding"/>
    <property type="evidence" value="ECO:0007669"/>
    <property type="project" value="UniProtKB-KW"/>
</dbReference>
<feature type="compositionally biased region" description="Low complexity" evidence="2">
    <location>
        <begin position="17"/>
        <end position="40"/>
    </location>
</feature>
<feature type="domain" description="RING-type" evidence="3">
    <location>
        <begin position="341"/>
        <end position="401"/>
    </location>
</feature>
<gene>
    <name evidence="4" type="ORF">Sylvanvirus11_25</name>
</gene>
<name>A0A3G5AI16_9VIRU</name>
<dbReference type="InterPro" id="IPR013083">
    <property type="entry name" value="Znf_RING/FYVE/PHD"/>
</dbReference>
<protein>
    <recommendedName>
        <fullName evidence="3">RING-type domain-containing protein</fullName>
    </recommendedName>
</protein>
<feature type="compositionally biased region" description="Acidic residues" evidence="2">
    <location>
        <begin position="124"/>
        <end position="137"/>
    </location>
</feature>
<organism evidence="4">
    <name type="scientific">Sylvanvirus sp</name>
    <dbReference type="NCBI Taxonomy" id="2487774"/>
    <lineage>
        <taxon>Viruses</taxon>
    </lineage>
</organism>
<feature type="compositionally biased region" description="Low complexity" evidence="2">
    <location>
        <begin position="276"/>
        <end position="301"/>
    </location>
</feature>
<evidence type="ECO:0000256" key="1">
    <source>
        <dbReference type="PROSITE-ProRule" id="PRU00175"/>
    </source>
</evidence>
<dbReference type="SMART" id="SM00184">
    <property type="entry name" value="RING"/>
    <property type="match status" value="1"/>
</dbReference>
<keyword evidence="1" id="KW-0863">Zinc-finger</keyword>
<feature type="region of interest" description="Disordered" evidence="2">
    <location>
        <begin position="1"/>
        <end position="42"/>
    </location>
</feature>
<accession>A0A3G5AI16</accession>
<evidence type="ECO:0000256" key="2">
    <source>
        <dbReference type="SAM" id="MobiDB-lite"/>
    </source>
</evidence>
<keyword evidence="1" id="KW-0479">Metal-binding</keyword>
<evidence type="ECO:0000259" key="3">
    <source>
        <dbReference type="PROSITE" id="PS50089"/>
    </source>
</evidence>
<dbReference type="PROSITE" id="PS50089">
    <property type="entry name" value="ZF_RING_2"/>
    <property type="match status" value="1"/>
</dbReference>